<dbReference type="RefSeq" id="WP_018472669.1">
    <property type="nucleotide sequence ID" value="NZ_BMWX01000002.1"/>
</dbReference>
<dbReference type="AlphaFoldDB" id="A0A918PPR9"/>
<keyword evidence="1" id="KW-0472">Membrane</keyword>
<evidence type="ECO:0000313" key="3">
    <source>
        <dbReference type="Proteomes" id="UP000619457"/>
    </source>
</evidence>
<evidence type="ECO:0000313" key="2">
    <source>
        <dbReference type="EMBL" id="GGZ18475.1"/>
    </source>
</evidence>
<keyword evidence="1" id="KW-0812">Transmembrane</keyword>
<organism evidence="2 3">
    <name type="scientific">Echinicola pacifica</name>
    <dbReference type="NCBI Taxonomy" id="346377"/>
    <lineage>
        <taxon>Bacteria</taxon>
        <taxon>Pseudomonadati</taxon>
        <taxon>Bacteroidota</taxon>
        <taxon>Cytophagia</taxon>
        <taxon>Cytophagales</taxon>
        <taxon>Cyclobacteriaceae</taxon>
        <taxon>Echinicola</taxon>
    </lineage>
</organism>
<dbReference type="EMBL" id="BMWX01000002">
    <property type="protein sequence ID" value="GGZ18475.1"/>
    <property type="molecule type" value="Genomic_DNA"/>
</dbReference>
<sequence length="49" mass="5409">MDKHDPKAPNPGYIIIIDALTFMVSTGFCSQFGSFTFGQSGIYDEAEFN</sequence>
<name>A0A918PPR9_9BACT</name>
<reference evidence="2" key="2">
    <citation type="submission" date="2020-09" db="EMBL/GenBank/DDBJ databases">
        <authorList>
            <person name="Sun Q."/>
            <person name="Kim S."/>
        </authorList>
    </citation>
    <scope>NUCLEOTIDE SEQUENCE</scope>
    <source>
        <strain evidence="2">KCTC 12368</strain>
    </source>
</reference>
<dbReference type="Proteomes" id="UP000619457">
    <property type="component" value="Unassembled WGS sequence"/>
</dbReference>
<comment type="caution">
    <text evidence="2">The sequence shown here is derived from an EMBL/GenBank/DDBJ whole genome shotgun (WGS) entry which is preliminary data.</text>
</comment>
<keyword evidence="3" id="KW-1185">Reference proteome</keyword>
<feature type="transmembrane region" description="Helical" evidence="1">
    <location>
        <begin position="12"/>
        <end position="33"/>
    </location>
</feature>
<accession>A0A918PPR9</accession>
<keyword evidence="1" id="KW-1133">Transmembrane helix</keyword>
<protein>
    <submittedName>
        <fullName evidence="2">Uncharacterized protein</fullName>
    </submittedName>
</protein>
<evidence type="ECO:0000256" key="1">
    <source>
        <dbReference type="SAM" id="Phobius"/>
    </source>
</evidence>
<proteinExistence type="predicted"/>
<gene>
    <name evidence="2" type="ORF">GCM10007049_08310</name>
</gene>
<reference evidence="2" key="1">
    <citation type="journal article" date="2014" name="Int. J. Syst. Evol. Microbiol.">
        <title>Complete genome sequence of Corynebacterium casei LMG S-19264T (=DSM 44701T), isolated from a smear-ripened cheese.</title>
        <authorList>
            <consortium name="US DOE Joint Genome Institute (JGI-PGF)"/>
            <person name="Walter F."/>
            <person name="Albersmeier A."/>
            <person name="Kalinowski J."/>
            <person name="Ruckert C."/>
        </authorList>
    </citation>
    <scope>NUCLEOTIDE SEQUENCE</scope>
    <source>
        <strain evidence="2">KCTC 12368</strain>
    </source>
</reference>